<protein>
    <submittedName>
        <fullName evidence="1">Uncharacterized protein</fullName>
    </submittedName>
</protein>
<evidence type="ECO:0000313" key="1">
    <source>
        <dbReference type="EMBL" id="KAH9827965.1"/>
    </source>
</evidence>
<dbReference type="AlphaFoldDB" id="A0A9W7W310"/>
<dbReference type="Proteomes" id="UP001138500">
    <property type="component" value="Unassembled WGS sequence"/>
</dbReference>
<proteinExistence type="predicted"/>
<name>A0A9W7W310_9PEZI</name>
<reference evidence="1 2" key="1">
    <citation type="journal article" date="2018" name="IMA Fungus">
        <title>IMA Genome-F 10: Nine draft genome sequences of Claviceps purpurea s.lat., including C. arundinis, C. humidiphila, and C. cf. spartinae, pseudomolecules for the pitch canker pathogen Fusarium circinatum, draft genome of Davidsoniella eucalypti, Grosmannia galeiformis, Quambalaria eucalypti, and Teratosphaeria destructans.</title>
        <authorList>
            <person name="Wingfield B.D."/>
            <person name="Liu M."/>
            <person name="Nguyen H.D."/>
            <person name="Lane F.A."/>
            <person name="Morgan S.W."/>
            <person name="De Vos L."/>
            <person name="Wilken P.M."/>
            <person name="Duong T.A."/>
            <person name="Aylward J."/>
            <person name="Coetzee M.P."/>
            <person name="Dadej K."/>
            <person name="De Beer Z.W."/>
            <person name="Findlay W."/>
            <person name="Havenga M."/>
            <person name="Kolarik M."/>
            <person name="Menzies J.G."/>
            <person name="Naidoo K."/>
            <person name="Pochopski O."/>
            <person name="Shoukouhi P."/>
            <person name="Santana Q.C."/>
            <person name="Seifert K.A."/>
            <person name="Soal N."/>
            <person name="Steenkamp E.T."/>
            <person name="Tatham C.T."/>
            <person name="van der Nest M.A."/>
            <person name="Wingfield M.J."/>
        </authorList>
    </citation>
    <scope>NUCLEOTIDE SEQUENCE [LARGE SCALE GENOMIC DNA]</scope>
    <source>
        <strain evidence="1">CMW44962</strain>
    </source>
</reference>
<reference evidence="1 2" key="2">
    <citation type="journal article" date="2021" name="Curr. Genet.">
        <title>Genetic response to nitrogen starvation in the aggressive Eucalyptus foliar pathogen Teratosphaeria destructans.</title>
        <authorList>
            <person name="Havenga M."/>
            <person name="Wingfield B.D."/>
            <person name="Wingfield M.J."/>
            <person name="Dreyer L.L."/>
            <person name="Roets F."/>
            <person name="Aylward J."/>
        </authorList>
    </citation>
    <scope>NUCLEOTIDE SEQUENCE [LARGE SCALE GENOMIC DNA]</scope>
    <source>
        <strain evidence="1">CMW44962</strain>
    </source>
</reference>
<accession>A0A9W7W310</accession>
<comment type="caution">
    <text evidence="1">The sequence shown here is derived from an EMBL/GenBank/DDBJ whole genome shotgun (WGS) entry which is preliminary data.</text>
</comment>
<keyword evidence="2" id="KW-1185">Reference proteome</keyword>
<evidence type="ECO:0000313" key="2">
    <source>
        <dbReference type="Proteomes" id="UP001138500"/>
    </source>
</evidence>
<sequence>MNVQSPLALLPNPYFAFRAFSCASIQLGRAYRNQALTPAIPLSVPTPASRALGFRPEVPRRYWTPRIVLRINSPAPSVRYVRRR</sequence>
<gene>
    <name evidence="1" type="ORF">Tdes44962_MAKER09557</name>
</gene>
<dbReference type="EMBL" id="RIBY02001844">
    <property type="protein sequence ID" value="KAH9827965.1"/>
    <property type="molecule type" value="Genomic_DNA"/>
</dbReference>
<organism evidence="1 2">
    <name type="scientific">Teratosphaeria destructans</name>
    <dbReference type="NCBI Taxonomy" id="418781"/>
    <lineage>
        <taxon>Eukaryota</taxon>
        <taxon>Fungi</taxon>
        <taxon>Dikarya</taxon>
        <taxon>Ascomycota</taxon>
        <taxon>Pezizomycotina</taxon>
        <taxon>Dothideomycetes</taxon>
        <taxon>Dothideomycetidae</taxon>
        <taxon>Mycosphaerellales</taxon>
        <taxon>Teratosphaeriaceae</taxon>
        <taxon>Teratosphaeria</taxon>
    </lineage>
</organism>